<name>A0AAD6UJY0_9AGAR</name>
<protein>
    <submittedName>
        <fullName evidence="2">Uncharacterized protein</fullName>
    </submittedName>
</protein>
<sequence>MSSRTEEHRSNNENHRPRSKSKAAATTASSPRTPLRERNGASSESNDGTRIRELEAELAKLREKHAPTDIIKRPRNTSKVKMTELQTMLGYSRSRWNGLRSNIRFAIAAARLDREQNWKAQDDKKVLRFINVVQADFPETRRFENAWGIKRIAAESFGNSKSYVRCVDDPNTYRGRKTLERQQRAGGTSDHRTPSPSPPRGLSSSPLPGASSAPTRRCEKLFDSDDDDDEDEDQDDDLINVEDDGAGEVQPPRKKKQRRD</sequence>
<feature type="compositionally biased region" description="Basic and acidic residues" evidence="1">
    <location>
        <begin position="177"/>
        <end position="193"/>
    </location>
</feature>
<feature type="region of interest" description="Disordered" evidence="1">
    <location>
        <begin position="1"/>
        <end position="51"/>
    </location>
</feature>
<accession>A0AAD6UJY0</accession>
<gene>
    <name evidence="2" type="ORF">GGX14DRAFT_580878</name>
</gene>
<reference evidence="2" key="1">
    <citation type="submission" date="2023-03" db="EMBL/GenBank/DDBJ databases">
        <title>Massive genome expansion in bonnet fungi (Mycena s.s.) driven by repeated elements and novel gene families across ecological guilds.</title>
        <authorList>
            <consortium name="Lawrence Berkeley National Laboratory"/>
            <person name="Harder C.B."/>
            <person name="Miyauchi S."/>
            <person name="Viragh M."/>
            <person name="Kuo A."/>
            <person name="Thoen E."/>
            <person name="Andreopoulos B."/>
            <person name="Lu D."/>
            <person name="Skrede I."/>
            <person name="Drula E."/>
            <person name="Henrissat B."/>
            <person name="Morin E."/>
            <person name="Kohler A."/>
            <person name="Barry K."/>
            <person name="LaButti K."/>
            <person name="Morin E."/>
            <person name="Salamov A."/>
            <person name="Lipzen A."/>
            <person name="Mereny Z."/>
            <person name="Hegedus B."/>
            <person name="Baldrian P."/>
            <person name="Stursova M."/>
            <person name="Weitz H."/>
            <person name="Taylor A."/>
            <person name="Grigoriev I.V."/>
            <person name="Nagy L.G."/>
            <person name="Martin F."/>
            <person name="Kauserud H."/>
        </authorList>
    </citation>
    <scope>NUCLEOTIDE SEQUENCE</scope>
    <source>
        <strain evidence="2">9144</strain>
    </source>
</reference>
<evidence type="ECO:0000313" key="2">
    <source>
        <dbReference type="EMBL" id="KAJ7187698.1"/>
    </source>
</evidence>
<feature type="compositionally biased region" description="Low complexity" evidence="1">
    <location>
        <begin position="22"/>
        <end position="33"/>
    </location>
</feature>
<feature type="compositionally biased region" description="Low complexity" evidence="1">
    <location>
        <begin position="200"/>
        <end position="215"/>
    </location>
</feature>
<keyword evidence="3" id="KW-1185">Reference proteome</keyword>
<dbReference type="AlphaFoldDB" id="A0AAD6UJY0"/>
<proteinExistence type="predicted"/>
<evidence type="ECO:0000313" key="3">
    <source>
        <dbReference type="Proteomes" id="UP001219525"/>
    </source>
</evidence>
<organism evidence="2 3">
    <name type="scientific">Mycena pura</name>
    <dbReference type="NCBI Taxonomy" id="153505"/>
    <lineage>
        <taxon>Eukaryota</taxon>
        <taxon>Fungi</taxon>
        <taxon>Dikarya</taxon>
        <taxon>Basidiomycota</taxon>
        <taxon>Agaricomycotina</taxon>
        <taxon>Agaricomycetes</taxon>
        <taxon>Agaricomycetidae</taxon>
        <taxon>Agaricales</taxon>
        <taxon>Marasmiineae</taxon>
        <taxon>Mycenaceae</taxon>
        <taxon>Mycena</taxon>
    </lineage>
</organism>
<feature type="compositionally biased region" description="Basic and acidic residues" evidence="1">
    <location>
        <begin position="1"/>
        <end position="16"/>
    </location>
</feature>
<dbReference type="EMBL" id="JARJCW010000186">
    <property type="protein sequence ID" value="KAJ7187698.1"/>
    <property type="molecule type" value="Genomic_DNA"/>
</dbReference>
<feature type="region of interest" description="Disordered" evidence="1">
    <location>
        <begin position="169"/>
        <end position="260"/>
    </location>
</feature>
<feature type="compositionally biased region" description="Acidic residues" evidence="1">
    <location>
        <begin position="224"/>
        <end position="246"/>
    </location>
</feature>
<evidence type="ECO:0000256" key="1">
    <source>
        <dbReference type="SAM" id="MobiDB-lite"/>
    </source>
</evidence>
<comment type="caution">
    <text evidence="2">The sequence shown here is derived from an EMBL/GenBank/DDBJ whole genome shotgun (WGS) entry which is preliminary data.</text>
</comment>
<dbReference type="Proteomes" id="UP001219525">
    <property type="component" value="Unassembled WGS sequence"/>
</dbReference>